<dbReference type="PROSITE" id="PS00197">
    <property type="entry name" value="2FE2S_FER_1"/>
    <property type="match status" value="1"/>
</dbReference>
<dbReference type="PROSITE" id="PS51384">
    <property type="entry name" value="FAD_FR"/>
    <property type="match status" value="1"/>
</dbReference>
<dbReference type="InterPro" id="IPR008333">
    <property type="entry name" value="Cbr1-like_FAD-bd_dom"/>
</dbReference>
<dbReference type="Pfam" id="PF00175">
    <property type="entry name" value="NAD_binding_1"/>
    <property type="match status" value="1"/>
</dbReference>
<accession>A0A0S4N6U2</accession>
<dbReference type="SUPFAM" id="SSF63380">
    <property type="entry name" value="Riboflavin synthase domain-like"/>
    <property type="match status" value="1"/>
</dbReference>
<dbReference type="SUPFAM" id="SSF52343">
    <property type="entry name" value="Ferredoxin reductase-like, C-terminal NADP-linked domain"/>
    <property type="match status" value="1"/>
</dbReference>
<accession>A0A0P1M4M8</accession>
<dbReference type="Gene3D" id="3.10.20.30">
    <property type="match status" value="1"/>
</dbReference>
<accession>A0A0P1LK98</accession>
<evidence type="ECO:0000256" key="4">
    <source>
        <dbReference type="ARBA" id="ARBA00023004"/>
    </source>
</evidence>
<feature type="domain" description="2Fe-2S ferredoxin-type" evidence="5">
    <location>
        <begin position="3"/>
        <end position="97"/>
    </location>
</feature>
<dbReference type="InterPro" id="IPR039261">
    <property type="entry name" value="FNR_nucleotide-bd"/>
</dbReference>
<accession>A0A0P1LVW0</accession>
<dbReference type="Pfam" id="PF00111">
    <property type="entry name" value="Fer2"/>
    <property type="match status" value="1"/>
</dbReference>
<dbReference type="Proteomes" id="UP000182011">
    <property type="component" value="Unassembled WGS sequence"/>
</dbReference>
<name>A0A0P1LPU1_9BACT</name>
<evidence type="ECO:0000256" key="3">
    <source>
        <dbReference type="ARBA" id="ARBA00022827"/>
    </source>
</evidence>
<accession>A0A0P1MYI0</accession>
<dbReference type="PANTHER" id="PTHR43644">
    <property type="entry name" value="NA(+)-TRANSLOCATING NADH-QUINONE REDUCTASE SUBUNIT"/>
    <property type="match status" value="1"/>
</dbReference>
<evidence type="ECO:0000259" key="5">
    <source>
        <dbReference type="PROSITE" id="PS51085"/>
    </source>
</evidence>
<keyword evidence="4" id="KW-0408">Iron</keyword>
<dbReference type="STRING" id="1633631.GCA_001442925_01525"/>
<accession>A0A0P1LPU1</accession>
<dbReference type="CDD" id="cd00207">
    <property type="entry name" value="fer2"/>
    <property type="match status" value="1"/>
</dbReference>
<dbReference type="GO" id="GO:0016491">
    <property type="term" value="F:oxidoreductase activity"/>
    <property type="evidence" value="ECO:0007669"/>
    <property type="project" value="InterPro"/>
</dbReference>
<feature type="domain" description="FAD-binding FR-type" evidence="6">
    <location>
        <begin position="102"/>
        <end position="204"/>
    </location>
</feature>
<evidence type="ECO:0000259" key="6">
    <source>
        <dbReference type="PROSITE" id="PS51384"/>
    </source>
</evidence>
<reference evidence="7 10" key="2">
    <citation type="submission" date="2015-11" db="EMBL/GenBank/DDBJ databases">
        <authorList>
            <person name="Varghese N."/>
        </authorList>
    </citation>
    <scope>NUCLEOTIDE SEQUENCE [LARGE SCALE GENOMIC DNA]</scope>
    <source>
        <strain evidence="7 10">JGI-8</strain>
    </source>
</reference>
<keyword evidence="3" id="KW-0274">FAD</keyword>
<accession>A0A0N7MRP7</accession>
<dbReference type="OrthoDB" id="9806195at2"/>
<dbReference type="InterPro" id="IPR012675">
    <property type="entry name" value="Beta-grasp_dom_sf"/>
</dbReference>
<evidence type="ECO:0000313" key="8">
    <source>
        <dbReference type="EMBL" id="CUU06536.1"/>
    </source>
</evidence>
<accession>A0A0P1LA22</accession>
<dbReference type="InterPro" id="IPR006058">
    <property type="entry name" value="2Fe2S_fd_BS"/>
</dbReference>
<dbReference type="Gene3D" id="2.40.30.10">
    <property type="entry name" value="Translation factors"/>
    <property type="match status" value="1"/>
</dbReference>
<dbReference type="InterPro" id="IPR001433">
    <property type="entry name" value="OxRdtase_FAD/NAD-bd"/>
</dbReference>
<reference evidence="8 9" key="1">
    <citation type="submission" date="2015-11" db="EMBL/GenBank/DDBJ databases">
        <authorList>
            <person name="Zhang Y."/>
            <person name="Guo Z."/>
        </authorList>
    </citation>
    <scope>NUCLEOTIDE SEQUENCE [LARGE SCALE GENOMIC DNA]</scope>
    <source>
        <strain evidence="8">JGI-4</strain>
    </source>
</reference>
<keyword evidence="1" id="KW-0813">Transport</keyword>
<sequence>MKYKVRIEPIGVEVSCDGNQTILDACLRNGVWVPHACTHGTCATCKSRIIEGEVDFGLASNFALMDFEREEGYVLLCTAKPRTNLVIEADVEVEEGIEFYPVKDFTGKVVEILDCARDTRKIQIEIENDKIFYLAGQYIQLYIPGTEQNRAYSIASRPLKDGNSTIELHIKRVPGGLGSGYVFEELKEGDKVRFAGPFGRFIFRKNFDNPILFLAGGTGLAPIKAMILDAISNGLKQEMYLFHGVRSTRDLYDKDVFEEIERENPNFHYIPALSEKLPEDEWDGELGFVHEVLERKFQKFSGFKAYISGPPPMVDACIKVLMRGRLFAEDIYTEKFFTEKDRIEGGSKVGIISRI</sequence>
<accession>A0A0P1MWV9</accession>
<dbReference type="InterPro" id="IPR001041">
    <property type="entry name" value="2Fe-2S_ferredoxin-type"/>
</dbReference>
<dbReference type="Proteomes" id="UP000182200">
    <property type="component" value="Unassembled WGS sequence"/>
</dbReference>
<dbReference type="EMBL" id="FAOP01000006">
    <property type="protein sequence ID" value="CUU06536.1"/>
    <property type="molecule type" value="Genomic_DNA"/>
</dbReference>
<proteinExistence type="predicted"/>
<protein>
    <submittedName>
        <fullName evidence="8">Phenol hydroxylase P5 protein</fullName>
    </submittedName>
</protein>
<evidence type="ECO:0000256" key="1">
    <source>
        <dbReference type="ARBA" id="ARBA00022448"/>
    </source>
</evidence>
<dbReference type="PANTHER" id="PTHR43644:SF1">
    <property type="entry name" value="NAD(P)H-FLAVIN REDUCTASE"/>
    <property type="match status" value="1"/>
</dbReference>
<evidence type="ECO:0000313" key="7">
    <source>
        <dbReference type="EMBL" id="CUS85235.1"/>
    </source>
</evidence>
<keyword evidence="10" id="KW-1185">Reference proteome</keyword>
<dbReference type="GO" id="GO:0051537">
    <property type="term" value="F:2 iron, 2 sulfur cluster binding"/>
    <property type="evidence" value="ECO:0007669"/>
    <property type="project" value="InterPro"/>
</dbReference>
<gene>
    <name evidence="8" type="ORF">JGI4_01530</name>
    <name evidence="7" type="ORF">JGI8_00878</name>
</gene>
<keyword evidence="2" id="KW-0285">Flavoprotein</keyword>
<accession>A0A0P1MB45</accession>
<evidence type="ECO:0000313" key="9">
    <source>
        <dbReference type="Proteomes" id="UP000182011"/>
    </source>
</evidence>
<dbReference type="InterPro" id="IPR017927">
    <property type="entry name" value="FAD-bd_FR_type"/>
</dbReference>
<evidence type="ECO:0000313" key="10">
    <source>
        <dbReference type="Proteomes" id="UP000182200"/>
    </source>
</evidence>
<dbReference type="PRINTS" id="PR00410">
    <property type="entry name" value="PHEHYDRXLASE"/>
</dbReference>
<accession>A0A0P1LSC6</accession>
<dbReference type="Pfam" id="PF00970">
    <property type="entry name" value="FAD_binding_6"/>
    <property type="match status" value="1"/>
</dbReference>
<dbReference type="InterPro" id="IPR001709">
    <property type="entry name" value="Flavoprot_Pyr_Nucl_cyt_Rdtase"/>
</dbReference>
<dbReference type="SUPFAM" id="SSF54292">
    <property type="entry name" value="2Fe-2S ferredoxin-like"/>
    <property type="match status" value="1"/>
</dbReference>
<dbReference type="RefSeq" id="WP_047134326.1">
    <property type="nucleotide sequence ID" value="NZ_CZVI01000009.1"/>
</dbReference>
<dbReference type="PRINTS" id="PR00371">
    <property type="entry name" value="FPNCR"/>
</dbReference>
<dbReference type="AlphaFoldDB" id="A0A0P1LPU1"/>
<dbReference type="Gene3D" id="3.40.50.80">
    <property type="entry name" value="Nucleotide-binding domain of ferredoxin-NADP reductase (FNR) module"/>
    <property type="match status" value="1"/>
</dbReference>
<dbReference type="PROSITE" id="PS51085">
    <property type="entry name" value="2FE2S_FER_2"/>
    <property type="match status" value="1"/>
</dbReference>
<dbReference type="InterPro" id="IPR036010">
    <property type="entry name" value="2Fe-2S_ferredoxin-like_sf"/>
</dbReference>
<evidence type="ECO:0000256" key="2">
    <source>
        <dbReference type="ARBA" id="ARBA00022630"/>
    </source>
</evidence>
<dbReference type="InterPro" id="IPR017938">
    <property type="entry name" value="Riboflavin_synthase-like_b-brl"/>
</dbReference>
<organism evidence="8 9">
    <name type="scientific">Candidatus Kryptonium thompsonii</name>
    <dbReference type="NCBI Taxonomy" id="1633631"/>
    <lineage>
        <taxon>Bacteria</taxon>
        <taxon>Pseudomonadati</taxon>
        <taxon>Candidatus Kryptoniota</taxon>
        <taxon>Candidatus Kryptonium</taxon>
    </lineage>
</organism>
<dbReference type="EMBL" id="CZVI01000009">
    <property type="protein sequence ID" value="CUS85235.1"/>
    <property type="molecule type" value="Genomic_DNA"/>
</dbReference>